<dbReference type="EMBL" id="BTSY01000005">
    <property type="protein sequence ID" value="GMT27297.1"/>
    <property type="molecule type" value="Genomic_DNA"/>
</dbReference>
<keyword evidence="2" id="KW-1185">Reference proteome</keyword>
<proteinExistence type="predicted"/>
<feature type="non-terminal residue" evidence="1">
    <location>
        <position position="1"/>
    </location>
</feature>
<evidence type="ECO:0000313" key="2">
    <source>
        <dbReference type="Proteomes" id="UP001432322"/>
    </source>
</evidence>
<name>A0AAV5WBA8_9BILA</name>
<gene>
    <name evidence="1" type="ORF">PFISCL1PPCAC_18594</name>
</gene>
<dbReference type="AlphaFoldDB" id="A0AAV5WBA8"/>
<accession>A0AAV5WBA8</accession>
<protein>
    <submittedName>
        <fullName evidence="1">Uncharacterized protein</fullName>
    </submittedName>
</protein>
<dbReference type="Proteomes" id="UP001432322">
    <property type="component" value="Unassembled WGS sequence"/>
</dbReference>
<feature type="non-terminal residue" evidence="1">
    <location>
        <position position="76"/>
    </location>
</feature>
<comment type="caution">
    <text evidence="1">The sequence shown here is derived from an EMBL/GenBank/DDBJ whole genome shotgun (WGS) entry which is preliminary data.</text>
</comment>
<sequence length="76" mass="8699">SNIWFRRELDDVIAYKAMHGRRHLAAFAIDSSTSRDQFHSYSNDGLFSALSYACNAMGEELNEVLDEEAHKMDPDM</sequence>
<reference evidence="1" key="1">
    <citation type="submission" date="2023-10" db="EMBL/GenBank/DDBJ databases">
        <title>Genome assembly of Pristionchus species.</title>
        <authorList>
            <person name="Yoshida K."/>
            <person name="Sommer R.J."/>
        </authorList>
    </citation>
    <scope>NUCLEOTIDE SEQUENCE</scope>
    <source>
        <strain evidence="1">RS5133</strain>
    </source>
</reference>
<evidence type="ECO:0000313" key="1">
    <source>
        <dbReference type="EMBL" id="GMT27297.1"/>
    </source>
</evidence>
<organism evidence="1 2">
    <name type="scientific">Pristionchus fissidentatus</name>
    <dbReference type="NCBI Taxonomy" id="1538716"/>
    <lineage>
        <taxon>Eukaryota</taxon>
        <taxon>Metazoa</taxon>
        <taxon>Ecdysozoa</taxon>
        <taxon>Nematoda</taxon>
        <taxon>Chromadorea</taxon>
        <taxon>Rhabditida</taxon>
        <taxon>Rhabditina</taxon>
        <taxon>Diplogasteromorpha</taxon>
        <taxon>Diplogasteroidea</taxon>
        <taxon>Neodiplogasteridae</taxon>
        <taxon>Pristionchus</taxon>
    </lineage>
</organism>